<dbReference type="PANTHER" id="PTHR46401:SF2">
    <property type="entry name" value="GLYCOSYLTRANSFERASE WBBK-RELATED"/>
    <property type="match status" value="1"/>
</dbReference>
<evidence type="ECO:0000313" key="3">
    <source>
        <dbReference type="EMBL" id="AYD48047.1"/>
    </source>
</evidence>
<dbReference type="Pfam" id="PF13439">
    <property type="entry name" value="Glyco_transf_4"/>
    <property type="match status" value="1"/>
</dbReference>
<dbReference type="InterPro" id="IPR028098">
    <property type="entry name" value="Glyco_trans_4-like_N"/>
</dbReference>
<feature type="domain" description="Glycosyltransferase subfamily 4-like N-terminal" evidence="2">
    <location>
        <begin position="26"/>
        <end position="177"/>
    </location>
</feature>
<evidence type="ECO:0000313" key="4">
    <source>
        <dbReference type="Proteomes" id="UP000266118"/>
    </source>
</evidence>
<reference evidence="3 4" key="1">
    <citation type="submission" date="2018-09" db="EMBL/GenBank/DDBJ databases">
        <title>Arachidicoccus sp. nov., a bacterium isolated from soil.</title>
        <authorList>
            <person name="Weon H.-Y."/>
            <person name="Kwon S.-W."/>
            <person name="Lee S.A."/>
        </authorList>
    </citation>
    <scope>NUCLEOTIDE SEQUENCE [LARGE SCALE GENOMIC DNA]</scope>
    <source>
        <strain evidence="3 4">KIS59-12</strain>
    </source>
</reference>
<dbReference type="CDD" id="cd03801">
    <property type="entry name" value="GT4_PimA-like"/>
    <property type="match status" value="1"/>
</dbReference>
<name>A0A386HQ21_9BACT</name>
<dbReference type="PANTHER" id="PTHR46401">
    <property type="entry name" value="GLYCOSYLTRANSFERASE WBBK-RELATED"/>
    <property type="match status" value="1"/>
</dbReference>
<evidence type="ECO:0000256" key="1">
    <source>
        <dbReference type="ARBA" id="ARBA00022679"/>
    </source>
</evidence>
<evidence type="ECO:0000259" key="2">
    <source>
        <dbReference type="Pfam" id="PF13439"/>
    </source>
</evidence>
<dbReference type="GO" id="GO:0009103">
    <property type="term" value="P:lipopolysaccharide biosynthetic process"/>
    <property type="evidence" value="ECO:0007669"/>
    <property type="project" value="TreeGrafter"/>
</dbReference>
<dbReference type="KEGG" id="ark:D6B99_10875"/>
<gene>
    <name evidence="3" type="ORF">D6B99_10875</name>
</gene>
<proteinExistence type="predicted"/>
<dbReference type="AlphaFoldDB" id="A0A386HQ21"/>
<protein>
    <submittedName>
        <fullName evidence="3">Glycosyltransferase</fullName>
    </submittedName>
</protein>
<keyword evidence="1 3" id="KW-0808">Transferase</keyword>
<keyword evidence="4" id="KW-1185">Reference proteome</keyword>
<dbReference type="OrthoDB" id="9807209at2"/>
<dbReference type="Gene3D" id="3.40.50.2000">
    <property type="entry name" value="Glycogen Phosphorylase B"/>
    <property type="match status" value="2"/>
</dbReference>
<dbReference type="Proteomes" id="UP000266118">
    <property type="component" value="Chromosome"/>
</dbReference>
<organism evidence="3 4">
    <name type="scientific">Arachidicoccus soli</name>
    <dbReference type="NCBI Taxonomy" id="2341117"/>
    <lineage>
        <taxon>Bacteria</taxon>
        <taxon>Pseudomonadati</taxon>
        <taxon>Bacteroidota</taxon>
        <taxon>Chitinophagia</taxon>
        <taxon>Chitinophagales</taxon>
        <taxon>Chitinophagaceae</taxon>
        <taxon>Arachidicoccus</taxon>
    </lineage>
</organism>
<dbReference type="SUPFAM" id="SSF53756">
    <property type="entry name" value="UDP-Glycosyltransferase/glycogen phosphorylase"/>
    <property type="match status" value="1"/>
</dbReference>
<dbReference type="Pfam" id="PF13692">
    <property type="entry name" value="Glyco_trans_1_4"/>
    <property type="match status" value="1"/>
</dbReference>
<dbReference type="RefSeq" id="WP_119988144.1">
    <property type="nucleotide sequence ID" value="NZ_CP032489.1"/>
</dbReference>
<dbReference type="GO" id="GO:0016757">
    <property type="term" value="F:glycosyltransferase activity"/>
    <property type="evidence" value="ECO:0007669"/>
    <property type="project" value="UniProtKB-ARBA"/>
</dbReference>
<sequence>MKNVLVIAPYKFLPAKSGGQKAIFLFYKYLAKEANIFCVTTKNNDLSDTQGINVSAVFSNSSLRYANLFYFFNLKKIIAKNNIDTIIIEHPYMGMLGILLKVFCKKKLIIHSHNIETLRFRGLKKWWWRLLFLYEKNVHRTADFSFFITAEDKHYAIHHFHLKEAKTAVITYGTEIEKAFSLEEKNEAVFALKSQYQIAPEQTVLLFNGVFGYTPNDNALYLLVQKIMPALLTKDKNFVLLICGKNIPEEIKAYGSAQVLIKGFVDDIDAVFKGAEIFLNPIWTGGGIKTKLVEALSFGASAVSFKSGAIGIPAQLAADKLKIVEDEDIAQFVQAIIAQKNTIQLSTPERFYSHFYWESIAKKAATFL</sequence>
<dbReference type="EMBL" id="CP032489">
    <property type="protein sequence ID" value="AYD48047.1"/>
    <property type="molecule type" value="Genomic_DNA"/>
</dbReference>
<accession>A0A386HQ21</accession>